<evidence type="ECO:0000313" key="5">
    <source>
        <dbReference type="EMBL" id="CAB4657278.1"/>
    </source>
</evidence>
<evidence type="ECO:0000256" key="3">
    <source>
        <dbReference type="ARBA" id="ARBA00022729"/>
    </source>
</evidence>
<dbReference type="GO" id="GO:0046872">
    <property type="term" value="F:metal ion binding"/>
    <property type="evidence" value="ECO:0007669"/>
    <property type="project" value="InterPro"/>
</dbReference>
<evidence type="ECO:0000256" key="4">
    <source>
        <dbReference type="SAM" id="MobiDB-lite"/>
    </source>
</evidence>
<dbReference type="InterPro" id="IPR006127">
    <property type="entry name" value="ZnuA-like"/>
</dbReference>
<dbReference type="PANTHER" id="PTHR42953:SF3">
    <property type="entry name" value="HIGH-AFFINITY ZINC UPTAKE SYSTEM PROTEIN ZNUA"/>
    <property type="match status" value="1"/>
</dbReference>
<dbReference type="PANTHER" id="PTHR42953">
    <property type="entry name" value="HIGH-AFFINITY ZINC UPTAKE SYSTEM PROTEIN ZNUA-RELATED"/>
    <property type="match status" value="1"/>
</dbReference>
<reference evidence="5" key="1">
    <citation type="submission" date="2020-05" db="EMBL/GenBank/DDBJ databases">
        <authorList>
            <person name="Chiriac C."/>
            <person name="Salcher M."/>
            <person name="Ghai R."/>
            <person name="Kavagutti S V."/>
        </authorList>
    </citation>
    <scope>NUCLEOTIDE SEQUENCE</scope>
</reference>
<dbReference type="PROSITE" id="PS51257">
    <property type="entry name" value="PROKAR_LIPOPROTEIN"/>
    <property type="match status" value="1"/>
</dbReference>
<protein>
    <submittedName>
        <fullName evidence="5">Unannotated protein</fullName>
    </submittedName>
</protein>
<evidence type="ECO:0000256" key="2">
    <source>
        <dbReference type="ARBA" id="ARBA00022448"/>
    </source>
</evidence>
<sequence>MKFSARITSLVATSALVLAACGGESSSSDTSAPTGDVLTIATSFYPLSEIVEKVTTGVSVEIVNLTPPGVGAHDHELTASQLDDLTSVDAVFYLGGGLQPSVEKAVAQLNSTITVIDLMDHAQTIDAVKEKEDGHDHSKDEAHSEEENHDDHAHGDTDPHVWLDPANMVSMTQAVVAALTNLSPDSKTTLDTNAATYIAELEQLGTAIDTAFADCASRALVTSHDAFGYFAARAQLDTVPIAGVNPENEPSAKELEAIAKVARDAKATTVFFEAQLPEGLAKTVATAIGADVDVVDPIETISSADLNAGKNYISIQTQNIESIAQGLRCS</sequence>
<accession>A0A6J6L7S0</accession>
<dbReference type="AlphaFoldDB" id="A0A6J6L7S0"/>
<name>A0A6J6L7S0_9ZZZZ</name>
<keyword evidence="2" id="KW-0813">Transport</keyword>
<dbReference type="Gene3D" id="3.40.50.1980">
    <property type="entry name" value="Nitrogenase molybdenum iron protein domain"/>
    <property type="match status" value="2"/>
</dbReference>
<keyword evidence="3" id="KW-0732">Signal</keyword>
<dbReference type="Pfam" id="PF01297">
    <property type="entry name" value="ZnuA"/>
    <property type="match status" value="1"/>
</dbReference>
<dbReference type="GO" id="GO:0030001">
    <property type="term" value="P:metal ion transport"/>
    <property type="evidence" value="ECO:0007669"/>
    <property type="project" value="InterPro"/>
</dbReference>
<gene>
    <name evidence="5" type="ORF">UFOPK2169_01157</name>
</gene>
<evidence type="ECO:0000256" key="1">
    <source>
        <dbReference type="ARBA" id="ARBA00011028"/>
    </source>
</evidence>
<feature type="region of interest" description="Disordered" evidence="4">
    <location>
        <begin position="130"/>
        <end position="160"/>
    </location>
</feature>
<organism evidence="5">
    <name type="scientific">freshwater metagenome</name>
    <dbReference type="NCBI Taxonomy" id="449393"/>
    <lineage>
        <taxon>unclassified sequences</taxon>
        <taxon>metagenomes</taxon>
        <taxon>ecological metagenomes</taxon>
    </lineage>
</organism>
<dbReference type="EMBL" id="CAEZWE010000048">
    <property type="protein sequence ID" value="CAB4657278.1"/>
    <property type="molecule type" value="Genomic_DNA"/>
</dbReference>
<comment type="similarity">
    <text evidence="1">Belongs to the bacterial solute-binding protein 9 family.</text>
</comment>
<proteinExistence type="inferred from homology"/>
<dbReference type="SUPFAM" id="SSF53807">
    <property type="entry name" value="Helical backbone' metal receptor"/>
    <property type="match status" value="1"/>
</dbReference>
<dbReference type="InterPro" id="IPR050492">
    <property type="entry name" value="Bact_metal-bind_prot9"/>
</dbReference>